<dbReference type="AlphaFoldDB" id="A0A4Z1R2Y3"/>
<dbReference type="InterPro" id="IPR011009">
    <property type="entry name" value="Kinase-like_dom_sf"/>
</dbReference>
<protein>
    <submittedName>
        <fullName evidence="4">AarF/ABC1/UbiB kinase family protein</fullName>
    </submittedName>
</protein>
<dbReference type="Pfam" id="PF03109">
    <property type="entry name" value="ABC1"/>
    <property type="match status" value="1"/>
</dbReference>
<feature type="domain" description="Protein kinase" evidence="3">
    <location>
        <begin position="114"/>
        <end position="447"/>
    </location>
</feature>
<dbReference type="EMBL" id="SPUH01000001">
    <property type="protein sequence ID" value="TKS54014.1"/>
    <property type="molecule type" value="Genomic_DNA"/>
</dbReference>
<dbReference type="Proteomes" id="UP000298681">
    <property type="component" value="Unassembled WGS sequence"/>
</dbReference>
<organism evidence="4 5">
    <name type="scientific">Luteimonas yindakuii</name>
    <dbReference type="NCBI Taxonomy" id="2565782"/>
    <lineage>
        <taxon>Bacteria</taxon>
        <taxon>Pseudomonadati</taxon>
        <taxon>Pseudomonadota</taxon>
        <taxon>Gammaproteobacteria</taxon>
        <taxon>Lysobacterales</taxon>
        <taxon>Lysobacteraceae</taxon>
        <taxon>Luteimonas</taxon>
    </lineage>
</organism>
<dbReference type="PANTHER" id="PTHR10566">
    <property type="entry name" value="CHAPERONE-ACTIVITY OF BC1 COMPLEX CABC1 -RELATED"/>
    <property type="match status" value="1"/>
</dbReference>
<proteinExistence type="inferred from homology"/>
<keyword evidence="5" id="KW-1185">Reference proteome</keyword>
<dbReference type="PROSITE" id="PS50011">
    <property type="entry name" value="PROTEIN_KINASE_DOM"/>
    <property type="match status" value="1"/>
</dbReference>
<dbReference type="SUPFAM" id="SSF56112">
    <property type="entry name" value="Protein kinase-like (PK-like)"/>
    <property type="match status" value="1"/>
</dbReference>
<dbReference type="InterPro" id="IPR000719">
    <property type="entry name" value="Prot_kinase_dom"/>
</dbReference>
<dbReference type="GO" id="GO:0004672">
    <property type="term" value="F:protein kinase activity"/>
    <property type="evidence" value="ECO:0007669"/>
    <property type="project" value="InterPro"/>
</dbReference>
<evidence type="ECO:0000313" key="4">
    <source>
        <dbReference type="EMBL" id="TKS54014.1"/>
    </source>
</evidence>
<keyword evidence="2" id="KW-0472">Membrane</keyword>
<evidence type="ECO:0000259" key="3">
    <source>
        <dbReference type="PROSITE" id="PS50011"/>
    </source>
</evidence>
<dbReference type="GO" id="GO:0005524">
    <property type="term" value="F:ATP binding"/>
    <property type="evidence" value="ECO:0007669"/>
    <property type="project" value="InterPro"/>
</dbReference>
<keyword evidence="2" id="KW-0812">Transmembrane</keyword>
<evidence type="ECO:0000313" key="5">
    <source>
        <dbReference type="Proteomes" id="UP000298681"/>
    </source>
</evidence>
<reference evidence="4 5" key="1">
    <citation type="submission" date="2019-01" db="EMBL/GenBank/DDBJ databases">
        <authorList>
            <person name="Zhang S."/>
        </authorList>
    </citation>
    <scope>NUCLEOTIDE SEQUENCE [LARGE SCALE GENOMIC DNA]</scope>
    <source>
        <strain evidence="4 5">1626</strain>
    </source>
</reference>
<evidence type="ECO:0000256" key="1">
    <source>
        <dbReference type="ARBA" id="ARBA00009670"/>
    </source>
</evidence>
<dbReference type="InterPro" id="IPR050154">
    <property type="entry name" value="UbiB_kinase"/>
</dbReference>
<keyword evidence="2" id="KW-1133">Transmembrane helix</keyword>
<dbReference type="PANTHER" id="PTHR10566:SF113">
    <property type="entry name" value="PROTEIN ACTIVITY OF BC1 COMPLEX KINASE 7, CHLOROPLASTIC"/>
    <property type="match status" value="1"/>
</dbReference>
<sequence>MASTGKPGAFDRSSRIMRFALKYYRAGVFGNVGTTRVQPGDVRKAEEFVDDLEALGPTFVKIGQALSTRTDLLAPVYLDALKRMQDDVQPVAFAELQPMLEEALGVRLSKAFASFDEEPLGAASLAQVHRATLHDGREVAVKIQRPGVEDLIHADLGVLDRFARGADRFTSIGQRLHFVDIVGEMQRALLAELDYLDEAESLDRFRERLSVYPELFIPAPVWDYTSLRVLTMEYAPGTKVTDISGLQRTENDYGNLARALLKGYLDQVFVHGEIHADPHPGNVLVLHDQRLALLDFGMVAHVPPRQRERLLKLVLAAVDGRGEDVASESIAISARLENFDEARYVHEVSQLVARYAVRSERMGLSEGRLLLELARIGSECRLRMPPATTLLGKTMLNLEAVCNALEPELDVKKAVEKHAYQILRKRLQSSLSPRRLGMEALETQQLLRGAPRKMADILSLIADNKLRVQLGGLEESHLMESLQKIANRISTGIITAALIVGAAMLAQVRTSFTLFGYPAFALVMFVLAGALGVALVVSALLSDRKVRPREERSPSD</sequence>
<dbReference type="InterPro" id="IPR004147">
    <property type="entry name" value="ABC1_dom"/>
</dbReference>
<keyword evidence="4" id="KW-0808">Transferase</keyword>
<gene>
    <name evidence="4" type="ORF">E4582_03995</name>
</gene>
<keyword evidence="4" id="KW-0418">Kinase</keyword>
<feature type="transmembrane region" description="Helical" evidence="2">
    <location>
        <begin position="520"/>
        <end position="542"/>
    </location>
</feature>
<dbReference type="RefSeq" id="WP_134673395.1">
    <property type="nucleotide sequence ID" value="NZ_SPUH01000001.1"/>
</dbReference>
<evidence type="ECO:0000256" key="2">
    <source>
        <dbReference type="SAM" id="Phobius"/>
    </source>
</evidence>
<comment type="similarity">
    <text evidence="1">Belongs to the protein kinase superfamily. ADCK protein kinase family.</text>
</comment>
<comment type="caution">
    <text evidence="4">The sequence shown here is derived from an EMBL/GenBank/DDBJ whole genome shotgun (WGS) entry which is preliminary data.</text>
</comment>
<accession>A0A4Z1R2Y3</accession>
<dbReference type="CDD" id="cd05121">
    <property type="entry name" value="ABC1_ADCK3-like"/>
    <property type="match status" value="1"/>
</dbReference>
<name>A0A4Z1R2Y3_9GAMM</name>
<dbReference type="Gene3D" id="1.10.510.10">
    <property type="entry name" value="Transferase(Phosphotransferase) domain 1"/>
    <property type="match status" value="1"/>
</dbReference>